<keyword evidence="6 9" id="KW-1133">Transmembrane helix</keyword>
<gene>
    <name evidence="10" type="primary">feuB</name>
    <name evidence="10" type="ORF">GMA8713_01629</name>
</gene>
<feature type="transmembrane region" description="Helical" evidence="9">
    <location>
        <begin position="230"/>
        <end position="250"/>
    </location>
</feature>
<name>A0A128F3K9_9GAMM</name>
<evidence type="ECO:0000256" key="9">
    <source>
        <dbReference type="SAM" id="Phobius"/>
    </source>
</evidence>
<dbReference type="GO" id="GO:0005886">
    <property type="term" value="C:plasma membrane"/>
    <property type="evidence" value="ECO:0007669"/>
    <property type="project" value="UniProtKB-SubCell"/>
</dbReference>
<dbReference type="PANTHER" id="PTHR30472:SF27">
    <property type="entry name" value="PETROBACTIN IMPORT SYSTEM PERMEASE PROTEIN YCLN"/>
    <property type="match status" value="1"/>
</dbReference>
<dbReference type="InterPro" id="IPR037294">
    <property type="entry name" value="ABC_BtuC-like"/>
</dbReference>
<accession>A0A128F3K9</accession>
<evidence type="ECO:0000313" key="11">
    <source>
        <dbReference type="Proteomes" id="UP000073601"/>
    </source>
</evidence>
<keyword evidence="11" id="KW-1185">Reference proteome</keyword>
<reference evidence="11" key="1">
    <citation type="submission" date="2016-02" db="EMBL/GenBank/DDBJ databases">
        <authorList>
            <person name="Rodrigo-Torres Lidia"/>
            <person name="Arahal R.David."/>
        </authorList>
    </citation>
    <scope>NUCLEOTIDE SEQUENCE [LARGE SCALE GENOMIC DNA]</scope>
    <source>
        <strain evidence="11">CECT 8713</strain>
    </source>
</reference>
<comment type="similarity">
    <text evidence="2">Belongs to the binding-protein-dependent transport system permease family. FecCD subfamily.</text>
</comment>
<evidence type="ECO:0000256" key="1">
    <source>
        <dbReference type="ARBA" id="ARBA00004651"/>
    </source>
</evidence>
<keyword evidence="4" id="KW-1003">Cell membrane</keyword>
<feature type="transmembrane region" description="Helical" evidence="9">
    <location>
        <begin position="46"/>
        <end position="64"/>
    </location>
</feature>
<keyword evidence="3" id="KW-0813">Transport</keyword>
<keyword evidence="7" id="KW-0408">Iron</keyword>
<dbReference type="Pfam" id="PF01032">
    <property type="entry name" value="FecCD"/>
    <property type="match status" value="1"/>
</dbReference>
<dbReference type="EMBL" id="FIZY01000011">
    <property type="protein sequence ID" value="CZF80861.1"/>
    <property type="molecule type" value="Genomic_DNA"/>
</dbReference>
<dbReference type="PANTHER" id="PTHR30472">
    <property type="entry name" value="FERRIC ENTEROBACTIN TRANSPORT SYSTEM PERMEASE PROTEIN"/>
    <property type="match status" value="1"/>
</dbReference>
<evidence type="ECO:0000256" key="8">
    <source>
        <dbReference type="ARBA" id="ARBA00023136"/>
    </source>
</evidence>
<evidence type="ECO:0000256" key="5">
    <source>
        <dbReference type="ARBA" id="ARBA00022692"/>
    </source>
</evidence>
<dbReference type="SUPFAM" id="SSF81345">
    <property type="entry name" value="ABC transporter involved in vitamin B12 uptake, BtuC"/>
    <property type="match status" value="1"/>
</dbReference>
<dbReference type="RefSeq" id="WP_062707689.1">
    <property type="nucleotide sequence ID" value="NZ_CAWRCI010000011.1"/>
</dbReference>
<dbReference type="GO" id="GO:0022857">
    <property type="term" value="F:transmembrane transporter activity"/>
    <property type="evidence" value="ECO:0007669"/>
    <property type="project" value="InterPro"/>
</dbReference>
<evidence type="ECO:0000256" key="3">
    <source>
        <dbReference type="ARBA" id="ARBA00022448"/>
    </source>
</evidence>
<proteinExistence type="inferred from homology"/>
<evidence type="ECO:0000256" key="4">
    <source>
        <dbReference type="ARBA" id="ARBA00022475"/>
    </source>
</evidence>
<feature type="transmembrane region" description="Helical" evidence="9">
    <location>
        <begin position="101"/>
        <end position="119"/>
    </location>
</feature>
<evidence type="ECO:0000256" key="7">
    <source>
        <dbReference type="ARBA" id="ARBA00023004"/>
    </source>
</evidence>
<feature type="transmembrane region" description="Helical" evidence="9">
    <location>
        <begin position="174"/>
        <end position="191"/>
    </location>
</feature>
<organism evidence="10 11">
    <name type="scientific">Grimontia marina</name>
    <dbReference type="NCBI Taxonomy" id="646534"/>
    <lineage>
        <taxon>Bacteria</taxon>
        <taxon>Pseudomonadati</taxon>
        <taxon>Pseudomonadota</taxon>
        <taxon>Gammaproteobacteria</taxon>
        <taxon>Vibrionales</taxon>
        <taxon>Vibrionaceae</taxon>
        <taxon>Grimontia</taxon>
    </lineage>
</organism>
<feature type="transmembrane region" description="Helical" evidence="9">
    <location>
        <begin position="203"/>
        <end position="224"/>
    </location>
</feature>
<sequence>MLKLLFLLGLLSLASLFVGVSELSPALLLAGDSQALELLFTSRLPRLLSIVLAGAGLSIAGLVMQQISQNRFAAPSTTGTIECAMLGYMLSLVFFGNGNQLWLIFSVSIFGTLLFVTLIQRIQFRNAVFVPLIGIIYGSIISSCATFLAYKYDALQMLSSWTVANFASILKGDYELLYIALPIAAFTYAYATRISAVGMGRDFAVGLGLSYRQVLVIGVMLVSILSASVVMIVGALPFIGLLVPNLVSIFYGDNLRKNISRVAIVGALLVLACDIVSRLIIFPYEIPVSMLVSILGGLAFIILITKGPKNV</sequence>
<feature type="transmembrane region" description="Helical" evidence="9">
    <location>
        <begin position="76"/>
        <end position="95"/>
    </location>
</feature>
<feature type="transmembrane region" description="Helical" evidence="9">
    <location>
        <begin position="126"/>
        <end position="150"/>
    </location>
</feature>
<dbReference type="GO" id="GO:0033214">
    <property type="term" value="P:siderophore-iron import into cell"/>
    <property type="evidence" value="ECO:0007669"/>
    <property type="project" value="TreeGrafter"/>
</dbReference>
<dbReference type="AlphaFoldDB" id="A0A128F3K9"/>
<dbReference type="FunFam" id="1.10.3470.10:FF:000004">
    <property type="entry name" value="Iron compound ABC transporter, permease"/>
    <property type="match status" value="1"/>
</dbReference>
<evidence type="ECO:0000256" key="2">
    <source>
        <dbReference type="ARBA" id="ARBA00007935"/>
    </source>
</evidence>
<dbReference type="Gene3D" id="1.10.3470.10">
    <property type="entry name" value="ABC transporter involved in vitamin B12 uptake, BtuC"/>
    <property type="match status" value="1"/>
</dbReference>
<feature type="transmembrane region" description="Helical" evidence="9">
    <location>
        <begin position="286"/>
        <end position="305"/>
    </location>
</feature>
<dbReference type="CDD" id="cd06550">
    <property type="entry name" value="TM_ABC_iron-siderophores_like"/>
    <property type="match status" value="1"/>
</dbReference>
<keyword evidence="8 9" id="KW-0472">Membrane</keyword>
<evidence type="ECO:0000256" key="6">
    <source>
        <dbReference type="ARBA" id="ARBA00022989"/>
    </source>
</evidence>
<feature type="transmembrane region" description="Helical" evidence="9">
    <location>
        <begin position="262"/>
        <end position="280"/>
    </location>
</feature>
<dbReference type="OrthoDB" id="9811975at2"/>
<dbReference type="Proteomes" id="UP000073601">
    <property type="component" value="Unassembled WGS sequence"/>
</dbReference>
<dbReference type="InterPro" id="IPR000522">
    <property type="entry name" value="ABC_transptr_permease_BtuC"/>
</dbReference>
<evidence type="ECO:0000313" key="10">
    <source>
        <dbReference type="EMBL" id="CZF80861.1"/>
    </source>
</evidence>
<protein>
    <submittedName>
        <fullName evidence="10">Iron-uptake system permease protein FeuB</fullName>
    </submittedName>
</protein>
<comment type="subcellular location">
    <subcellularLocation>
        <location evidence="1">Cell membrane</location>
        <topology evidence="1">Multi-pass membrane protein</topology>
    </subcellularLocation>
</comment>
<keyword evidence="5 9" id="KW-0812">Transmembrane</keyword>